<dbReference type="PROSITE" id="PS51257">
    <property type="entry name" value="PROKAR_LIPOPROTEIN"/>
    <property type="match status" value="1"/>
</dbReference>
<keyword evidence="3" id="KW-1185">Reference proteome</keyword>
<dbReference type="EMBL" id="OBMI01000002">
    <property type="protein sequence ID" value="SOB86967.1"/>
    <property type="molecule type" value="Genomic_DNA"/>
</dbReference>
<proteinExistence type="predicted"/>
<name>A0A285R3N4_9SPHN</name>
<dbReference type="Proteomes" id="UP000219494">
    <property type="component" value="Unassembled WGS sequence"/>
</dbReference>
<organism evidence="2 3">
    <name type="scientific">Sphingomonas guangdongensis</name>
    <dbReference type="NCBI Taxonomy" id="1141890"/>
    <lineage>
        <taxon>Bacteria</taxon>
        <taxon>Pseudomonadati</taxon>
        <taxon>Pseudomonadota</taxon>
        <taxon>Alphaproteobacteria</taxon>
        <taxon>Sphingomonadales</taxon>
        <taxon>Sphingomonadaceae</taxon>
        <taxon>Sphingomonas</taxon>
    </lineage>
</organism>
<feature type="chain" id="PRO_5012696160" description="Lipoprotein" evidence="1">
    <location>
        <begin position="27"/>
        <end position="153"/>
    </location>
</feature>
<feature type="signal peptide" evidence="1">
    <location>
        <begin position="1"/>
        <end position="26"/>
    </location>
</feature>
<dbReference type="RefSeq" id="WP_097063918.1">
    <property type="nucleotide sequence ID" value="NZ_OBMI01000002.1"/>
</dbReference>
<evidence type="ECO:0000313" key="3">
    <source>
        <dbReference type="Proteomes" id="UP000219494"/>
    </source>
</evidence>
<dbReference type="AlphaFoldDB" id="A0A285R3N4"/>
<keyword evidence="1" id="KW-0732">Signal</keyword>
<dbReference type="OrthoDB" id="7571658at2"/>
<reference evidence="2 3" key="1">
    <citation type="submission" date="2017-07" db="EMBL/GenBank/DDBJ databases">
        <authorList>
            <person name="Sun Z.S."/>
            <person name="Albrecht U."/>
            <person name="Echele G."/>
            <person name="Lee C.C."/>
        </authorList>
    </citation>
    <scope>NUCLEOTIDE SEQUENCE [LARGE SCALE GENOMIC DNA]</scope>
    <source>
        <strain evidence="2 3">CGMCC 1.12672</strain>
    </source>
</reference>
<accession>A0A285R3N4</accession>
<gene>
    <name evidence="2" type="ORF">SAMN06297144_2086</name>
</gene>
<evidence type="ECO:0000256" key="1">
    <source>
        <dbReference type="SAM" id="SignalP"/>
    </source>
</evidence>
<evidence type="ECO:0008006" key="4">
    <source>
        <dbReference type="Google" id="ProtNLM"/>
    </source>
</evidence>
<sequence>MLKTIAAAAALSLLAAGCSSEPAASANDSDLKLRTLTMTNMAAPLRPSYPIEGDLIPTPSDQRTRYYLLQHRRPILAGTVVALLREEKGNKAAYARVEIDCAKRLFHIVGVGNRRAFAETSFKRDGPLRSMAGFPLREEIARYVCERQGTPLA</sequence>
<evidence type="ECO:0000313" key="2">
    <source>
        <dbReference type="EMBL" id="SOB86967.1"/>
    </source>
</evidence>
<protein>
    <recommendedName>
        <fullName evidence="4">Lipoprotein</fullName>
    </recommendedName>
</protein>